<gene>
    <name evidence="2" type="ORF">FO442_10925</name>
</gene>
<reference evidence="2 3" key="1">
    <citation type="submission" date="2019-07" db="EMBL/GenBank/DDBJ databases">
        <authorList>
            <person name="Huq M.A."/>
        </authorList>
    </citation>
    <scope>NUCLEOTIDE SEQUENCE [LARGE SCALE GENOMIC DNA]</scope>
    <source>
        <strain evidence="2 3">MAH-3</strain>
    </source>
</reference>
<evidence type="ECO:0000313" key="2">
    <source>
        <dbReference type="EMBL" id="TSJ42273.1"/>
    </source>
</evidence>
<dbReference type="Pfam" id="PF13604">
    <property type="entry name" value="AAA_30"/>
    <property type="match status" value="1"/>
</dbReference>
<name>A0A556MQS6_9FLAO</name>
<dbReference type="InterPro" id="IPR027417">
    <property type="entry name" value="P-loop_NTPase"/>
</dbReference>
<dbReference type="Proteomes" id="UP000316008">
    <property type="component" value="Unassembled WGS sequence"/>
</dbReference>
<dbReference type="OrthoDB" id="9803432at2"/>
<dbReference type="RefSeq" id="WP_144333228.1">
    <property type="nucleotide sequence ID" value="NZ_VLPL01000005.1"/>
</dbReference>
<dbReference type="InterPro" id="IPR027785">
    <property type="entry name" value="UvrD-like_helicase_C"/>
</dbReference>
<sequence>MDPLSIQEECYRLIRSFFGHTPNEEQELLIRQLSGFTFDEENPACFILKGYAGTGKTSILGAYIQALHVLKRKTVLMAPTGRAAKVLSFRSKMLATTIHKRIYFTGTGPDGTVKLQLAPNKSKNTIFIIDEASMIGDYSLQTDGSVSRNLLEDVFQYALSGENCKLILLGDEGQLPPVGSDESPALSTVYLDQHFPLVHFTAYGLTSVVRQRTDSGILENATRIRQAQKEETIPQLDLHSFPDVQAVPGDELIEKIESAYSNFGGDEVMIVTRSNKRANLYNQHIRSRILMMEEELCGGDLLMVVKNNYFWLDPLSSAGFIANGELLKVHRIRRIEEVYGVRFAHLEVSLIDYPDLDRFETIAFMETLTMEQPNLDRGFLKNLFFEIEKDFMHEHNKQKRYREIMKSPYFNALQIKFAYAVTCHKSQGGQWSVVFVDHGYLEFEQVDFSFLRWLYTAVTRASEQLYTVNLMEELVESQN</sequence>
<keyword evidence="3" id="KW-1185">Reference proteome</keyword>
<accession>A0A556MQS6</accession>
<dbReference type="EMBL" id="VLPL01000005">
    <property type="protein sequence ID" value="TSJ42273.1"/>
    <property type="molecule type" value="Genomic_DNA"/>
</dbReference>
<dbReference type="AlphaFoldDB" id="A0A556MQS6"/>
<dbReference type="Gene3D" id="3.40.50.300">
    <property type="entry name" value="P-loop containing nucleotide triphosphate hydrolases"/>
    <property type="match status" value="2"/>
</dbReference>
<dbReference type="CDD" id="cd18809">
    <property type="entry name" value="SF1_C_RecD"/>
    <property type="match status" value="1"/>
</dbReference>
<comment type="caution">
    <text evidence="2">The sequence shown here is derived from an EMBL/GenBank/DDBJ whole genome shotgun (WGS) entry which is preliminary data.</text>
</comment>
<evidence type="ECO:0000313" key="3">
    <source>
        <dbReference type="Proteomes" id="UP000316008"/>
    </source>
</evidence>
<dbReference type="SUPFAM" id="SSF52540">
    <property type="entry name" value="P-loop containing nucleoside triphosphate hydrolases"/>
    <property type="match status" value="2"/>
</dbReference>
<protein>
    <submittedName>
        <fullName evidence="2">AAA family ATPase</fullName>
    </submittedName>
</protein>
<feature type="domain" description="UvrD-like helicase C-terminal" evidence="1">
    <location>
        <begin position="417"/>
        <end position="466"/>
    </location>
</feature>
<organism evidence="2 3">
    <name type="scientific">Fluviicola chungangensis</name>
    <dbReference type="NCBI Taxonomy" id="2597671"/>
    <lineage>
        <taxon>Bacteria</taxon>
        <taxon>Pseudomonadati</taxon>
        <taxon>Bacteroidota</taxon>
        <taxon>Flavobacteriia</taxon>
        <taxon>Flavobacteriales</taxon>
        <taxon>Crocinitomicaceae</taxon>
        <taxon>Fluviicola</taxon>
    </lineage>
</organism>
<evidence type="ECO:0000259" key="1">
    <source>
        <dbReference type="Pfam" id="PF13538"/>
    </source>
</evidence>
<dbReference type="Pfam" id="PF13538">
    <property type="entry name" value="UvrD_C_2"/>
    <property type="match status" value="1"/>
</dbReference>
<proteinExistence type="predicted"/>
<dbReference type="CDD" id="cd17933">
    <property type="entry name" value="DEXSc_RecD-like"/>
    <property type="match status" value="1"/>
</dbReference>